<feature type="transmembrane region" description="Helical" evidence="1">
    <location>
        <begin position="140"/>
        <end position="166"/>
    </location>
</feature>
<keyword evidence="4" id="KW-1185">Reference proteome</keyword>
<proteinExistence type="predicted"/>
<reference evidence="3 4" key="1">
    <citation type="submission" date="2016-10" db="EMBL/GenBank/DDBJ databases">
        <authorList>
            <person name="de Groot N.N."/>
        </authorList>
    </citation>
    <scope>NUCLEOTIDE SEQUENCE [LARGE SCALE GENOMIC DNA]</scope>
    <source>
        <strain evidence="3 4">DSM 13305</strain>
    </source>
</reference>
<evidence type="ECO:0000256" key="1">
    <source>
        <dbReference type="SAM" id="Phobius"/>
    </source>
</evidence>
<dbReference type="Proteomes" id="UP000198847">
    <property type="component" value="Unassembled WGS sequence"/>
</dbReference>
<evidence type="ECO:0000313" key="4">
    <source>
        <dbReference type="Proteomes" id="UP000198847"/>
    </source>
</evidence>
<organism evidence="3 4">
    <name type="scientific">Propionispora vibrioides</name>
    <dbReference type="NCBI Taxonomy" id="112903"/>
    <lineage>
        <taxon>Bacteria</taxon>
        <taxon>Bacillati</taxon>
        <taxon>Bacillota</taxon>
        <taxon>Negativicutes</taxon>
        <taxon>Selenomonadales</taxon>
        <taxon>Sporomusaceae</taxon>
        <taxon>Propionispora</taxon>
    </lineage>
</organism>
<feature type="transmembrane region" description="Helical" evidence="1">
    <location>
        <begin position="71"/>
        <end position="92"/>
    </location>
</feature>
<dbReference type="RefSeq" id="WP_091743854.1">
    <property type="nucleotide sequence ID" value="NZ_FODY01000002.1"/>
</dbReference>
<evidence type="ECO:0000259" key="2">
    <source>
        <dbReference type="Pfam" id="PF10080"/>
    </source>
</evidence>
<feature type="domain" description="Membrane iron-sulfur containing protein FtrD-like" evidence="2">
    <location>
        <begin position="319"/>
        <end position="419"/>
    </location>
</feature>
<dbReference type="OrthoDB" id="9792533at2"/>
<dbReference type="Pfam" id="PF10080">
    <property type="entry name" value="FtrD-like"/>
    <property type="match status" value="1"/>
</dbReference>
<keyword evidence="1" id="KW-0472">Membrane</keyword>
<accession>A0A1H8PZU5</accession>
<feature type="transmembrane region" description="Helical" evidence="1">
    <location>
        <begin position="178"/>
        <end position="203"/>
    </location>
</feature>
<evidence type="ECO:0000313" key="3">
    <source>
        <dbReference type="EMBL" id="SEO47509.1"/>
    </source>
</evidence>
<feature type="transmembrane region" description="Helical" evidence="1">
    <location>
        <begin position="12"/>
        <end position="29"/>
    </location>
</feature>
<feature type="transmembrane region" description="Helical" evidence="1">
    <location>
        <begin position="41"/>
        <end position="59"/>
    </location>
</feature>
<dbReference type="STRING" id="112903.SAMN04490178_102139"/>
<keyword evidence="1" id="KW-1133">Transmembrane helix</keyword>
<dbReference type="AlphaFoldDB" id="A0A1H8PZU5"/>
<gene>
    <name evidence="3" type="ORF">SAMN04490178_102139</name>
</gene>
<sequence>MIQTFLQQFIPVMEQGVALAVPLGILLAILLRMKVAEYKNIFWRALSWGFWGSVFIIAVKVGTRNAVSREVFEGIAVCIAILGELGLLALFFRKNQEKSVQVEKKLKVSILAVVIALFWYHGMEIWLLPVNIVITAVGDYFTLTVLMKSLGVVCGIGLAVLVGYLVHQAAAALYYRRLLFVFTVQMVAILLQQIIFITQILMARQFLPGGVLMQIMAPLIDRQSWFIFVVFFVTLLVPLTLFLQKKPERPADANPAQYRKILMQAQHKLRWGTATVFCLAFMVFSSSFGSVYANKTVELVPALPINAVDGKVEVPLSEVGDGHLHRYVYKASGGEMVRFIVIQKGGSAYGVGLDACEICGPTGYYEKDGQVICKLCEVMMNKATIGMRGGCNPIPLEYKVDNGRISIAQASLEQERKRFR</sequence>
<dbReference type="InterPro" id="IPR018758">
    <property type="entry name" value="FtrD-like"/>
</dbReference>
<protein>
    <submittedName>
        <fullName evidence="3">Uncharacterized membrane protein</fullName>
    </submittedName>
</protein>
<dbReference type="EMBL" id="FODY01000002">
    <property type="protein sequence ID" value="SEO47509.1"/>
    <property type="molecule type" value="Genomic_DNA"/>
</dbReference>
<feature type="transmembrane region" description="Helical" evidence="1">
    <location>
        <begin position="269"/>
        <end position="293"/>
    </location>
</feature>
<name>A0A1H8PZU5_9FIRM</name>
<feature type="transmembrane region" description="Helical" evidence="1">
    <location>
        <begin position="223"/>
        <end position="243"/>
    </location>
</feature>
<keyword evidence="1" id="KW-0812">Transmembrane</keyword>
<feature type="transmembrane region" description="Helical" evidence="1">
    <location>
        <begin position="108"/>
        <end position="128"/>
    </location>
</feature>